<keyword evidence="2" id="KW-1185">Reference proteome</keyword>
<dbReference type="Proteomes" id="UP001595075">
    <property type="component" value="Unassembled WGS sequence"/>
</dbReference>
<reference evidence="1 2" key="1">
    <citation type="journal article" date="2024" name="Commun. Biol.">
        <title>Comparative genomic analysis of thermophilic fungi reveals convergent evolutionary adaptations and gene losses.</title>
        <authorList>
            <person name="Steindorff A.S."/>
            <person name="Aguilar-Pontes M.V."/>
            <person name="Robinson A.J."/>
            <person name="Andreopoulos B."/>
            <person name="LaButti K."/>
            <person name="Kuo A."/>
            <person name="Mondo S."/>
            <person name="Riley R."/>
            <person name="Otillar R."/>
            <person name="Haridas S."/>
            <person name="Lipzen A."/>
            <person name="Grimwood J."/>
            <person name="Schmutz J."/>
            <person name="Clum A."/>
            <person name="Reid I.D."/>
            <person name="Moisan M.C."/>
            <person name="Butler G."/>
            <person name="Nguyen T.T.M."/>
            <person name="Dewar K."/>
            <person name="Conant G."/>
            <person name="Drula E."/>
            <person name="Henrissat B."/>
            <person name="Hansel C."/>
            <person name="Singer S."/>
            <person name="Hutchinson M.I."/>
            <person name="de Vries R.P."/>
            <person name="Natvig D.O."/>
            <person name="Powell A.J."/>
            <person name="Tsang A."/>
            <person name="Grigoriev I.V."/>
        </authorList>
    </citation>
    <scope>NUCLEOTIDE SEQUENCE [LARGE SCALE GENOMIC DNA]</scope>
    <source>
        <strain evidence="1 2">CBS 494.80</strain>
    </source>
</reference>
<evidence type="ECO:0000313" key="2">
    <source>
        <dbReference type="Proteomes" id="UP001595075"/>
    </source>
</evidence>
<evidence type="ECO:0000313" key="1">
    <source>
        <dbReference type="EMBL" id="KAL2072585.1"/>
    </source>
</evidence>
<dbReference type="EMBL" id="JAZHXI010000004">
    <property type="protein sequence ID" value="KAL2072585.1"/>
    <property type="molecule type" value="Genomic_DNA"/>
</dbReference>
<organism evidence="1 2">
    <name type="scientific">Oculimacula yallundae</name>
    <dbReference type="NCBI Taxonomy" id="86028"/>
    <lineage>
        <taxon>Eukaryota</taxon>
        <taxon>Fungi</taxon>
        <taxon>Dikarya</taxon>
        <taxon>Ascomycota</taxon>
        <taxon>Pezizomycotina</taxon>
        <taxon>Leotiomycetes</taxon>
        <taxon>Helotiales</taxon>
        <taxon>Ploettnerulaceae</taxon>
        <taxon>Oculimacula</taxon>
    </lineage>
</organism>
<protein>
    <submittedName>
        <fullName evidence="1">Uncharacterized protein</fullName>
    </submittedName>
</protein>
<comment type="caution">
    <text evidence="1">The sequence shown here is derived from an EMBL/GenBank/DDBJ whole genome shotgun (WGS) entry which is preliminary data.</text>
</comment>
<sequence>MSRSKKYVSIGCRQSRGARLIFDACIFSSHNQIWQFGSCSKDLVFARSALASSSKHLIVQPSRSKCLAKMT</sequence>
<accession>A0ABR4CRJ7</accession>
<gene>
    <name evidence="1" type="ORF">VTL71DRAFT_11928</name>
</gene>
<name>A0ABR4CRJ7_9HELO</name>
<proteinExistence type="predicted"/>